<dbReference type="PROSITE" id="PS00893">
    <property type="entry name" value="NUDIX_BOX"/>
    <property type="match status" value="1"/>
</dbReference>
<comment type="caution">
    <text evidence="6">The sequence shown here is derived from an EMBL/GenBank/DDBJ whole genome shotgun (WGS) entry which is preliminary data.</text>
</comment>
<dbReference type="InterPro" id="IPR050241">
    <property type="entry name" value="NAD-cap_RNA_hydrolase_NudC"/>
</dbReference>
<reference evidence="6" key="1">
    <citation type="submission" date="2020-04" db="EMBL/GenBank/DDBJ databases">
        <authorList>
            <person name="Zhang T."/>
        </authorList>
    </citation>
    <scope>NUCLEOTIDE SEQUENCE</scope>
    <source>
        <strain evidence="6">HKST-UBA14</strain>
    </source>
</reference>
<evidence type="ECO:0000256" key="4">
    <source>
        <dbReference type="ARBA" id="ARBA00022842"/>
    </source>
</evidence>
<name>A0A955L6P4_9BACT</name>
<keyword evidence="2" id="KW-0479">Metal-binding</keyword>
<sequence length="175" mass="19650">MNSKSPSELYHYCSVCGSDAVNDSSKLSCTNGDCATVIYLNPSPSVQVFLINRSNQILIVKRAKDPMKGLYDLPGGFVDGDESFESALSREVHEELGISDQLEYKYLCSAPDKYYYKGINLDVVVVTFIARVSDIVIEKIDKNEISDIKWIDIDKVEIDTLAFENSRYALTQLKK</sequence>
<protein>
    <submittedName>
        <fullName evidence="6">NUDIX domain-containing protein</fullName>
    </submittedName>
</protein>
<dbReference type="SUPFAM" id="SSF55811">
    <property type="entry name" value="Nudix"/>
    <property type="match status" value="1"/>
</dbReference>
<gene>
    <name evidence="6" type="ORF">KC909_06620</name>
</gene>
<dbReference type="PANTHER" id="PTHR42904:SF12">
    <property type="entry name" value="ADP-RIBOSE PYROPHOSPHATASE-RELATED"/>
    <property type="match status" value="1"/>
</dbReference>
<dbReference type="GO" id="GO:0005829">
    <property type="term" value="C:cytosol"/>
    <property type="evidence" value="ECO:0007669"/>
    <property type="project" value="TreeGrafter"/>
</dbReference>
<keyword evidence="4" id="KW-0460">Magnesium</keyword>
<proteinExistence type="predicted"/>
<dbReference type="GO" id="GO:0006742">
    <property type="term" value="P:NADP+ catabolic process"/>
    <property type="evidence" value="ECO:0007669"/>
    <property type="project" value="TreeGrafter"/>
</dbReference>
<feature type="domain" description="Nudix hydrolase" evidence="5">
    <location>
        <begin position="41"/>
        <end position="174"/>
    </location>
</feature>
<dbReference type="PROSITE" id="PS51462">
    <property type="entry name" value="NUDIX"/>
    <property type="match status" value="1"/>
</dbReference>
<evidence type="ECO:0000259" key="5">
    <source>
        <dbReference type="PROSITE" id="PS51462"/>
    </source>
</evidence>
<dbReference type="Pfam" id="PF00293">
    <property type="entry name" value="NUDIX"/>
    <property type="match status" value="1"/>
</dbReference>
<evidence type="ECO:0000313" key="6">
    <source>
        <dbReference type="EMBL" id="MCA9384006.1"/>
    </source>
</evidence>
<dbReference type="Proteomes" id="UP000783287">
    <property type="component" value="Unassembled WGS sequence"/>
</dbReference>
<evidence type="ECO:0000313" key="7">
    <source>
        <dbReference type="Proteomes" id="UP000783287"/>
    </source>
</evidence>
<dbReference type="GO" id="GO:0046872">
    <property type="term" value="F:metal ion binding"/>
    <property type="evidence" value="ECO:0007669"/>
    <property type="project" value="UniProtKB-KW"/>
</dbReference>
<dbReference type="Gene3D" id="3.90.79.10">
    <property type="entry name" value="Nucleoside Triphosphate Pyrophosphohydrolase"/>
    <property type="match status" value="1"/>
</dbReference>
<dbReference type="PANTHER" id="PTHR42904">
    <property type="entry name" value="NUDIX HYDROLASE, NUDC SUBFAMILY"/>
    <property type="match status" value="1"/>
</dbReference>
<dbReference type="EMBL" id="JAGQLK010000209">
    <property type="protein sequence ID" value="MCA9384006.1"/>
    <property type="molecule type" value="Genomic_DNA"/>
</dbReference>
<dbReference type="GO" id="GO:0019677">
    <property type="term" value="P:NAD+ catabolic process"/>
    <property type="evidence" value="ECO:0007669"/>
    <property type="project" value="TreeGrafter"/>
</dbReference>
<dbReference type="InterPro" id="IPR000086">
    <property type="entry name" value="NUDIX_hydrolase_dom"/>
</dbReference>
<dbReference type="AlphaFoldDB" id="A0A955L6P4"/>
<dbReference type="GO" id="GO:0035529">
    <property type="term" value="F:NADH pyrophosphatase activity"/>
    <property type="evidence" value="ECO:0007669"/>
    <property type="project" value="TreeGrafter"/>
</dbReference>
<organism evidence="6 7">
    <name type="scientific">Candidatus Dojkabacteria bacterium</name>
    <dbReference type="NCBI Taxonomy" id="2099670"/>
    <lineage>
        <taxon>Bacteria</taxon>
        <taxon>Candidatus Dojkabacteria</taxon>
    </lineage>
</organism>
<keyword evidence="3" id="KW-0378">Hydrolase</keyword>
<dbReference type="InterPro" id="IPR015797">
    <property type="entry name" value="NUDIX_hydrolase-like_dom_sf"/>
</dbReference>
<comment type="cofactor">
    <cofactor evidence="1">
        <name>Mg(2+)</name>
        <dbReference type="ChEBI" id="CHEBI:18420"/>
    </cofactor>
</comment>
<evidence type="ECO:0000256" key="3">
    <source>
        <dbReference type="ARBA" id="ARBA00022801"/>
    </source>
</evidence>
<evidence type="ECO:0000256" key="1">
    <source>
        <dbReference type="ARBA" id="ARBA00001946"/>
    </source>
</evidence>
<dbReference type="InterPro" id="IPR020084">
    <property type="entry name" value="NUDIX_hydrolase_CS"/>
</dbReference>
<reference evidence="6" key="2">
    <citation type="journal article" date="2021" name="Microbiome">
        <title>Successional dynamics and alternative stable states in a saline activated sludge microbial community over 9 years.</title>
        <authorList>
            <person name="Wang Y."/>
            <person name="Ye J."/>
            <person name="Ju F."/>
            <person name="Liu L."/>
            <person name="Boyd J.A."/>
            <person name="Deng Y."/>
            <person name="Parks D.H."/>
            <person name="Jiang X."/>
            <person name="Yin X."/>
            <person name="Woodcroft B.J."/>
            <person name="Tyson G.W."/>
            <person name="Hugenholtz P."/>
            <person name="Polz M.F."/>
            <person name="Zhang T."/>
        </authorList>
    </citation>
    <scope>NUCLEOTIDE SEQUENCE</scope>
    <source>
        <strain evidence="6">HKST-UBA14</strain>
    </source>
</reference>
<dbReference type="CDD" id="cd04681">
    <property type="entry name" value="NUDIX_Hydrolase"/>
    <property type="match status" value="1"/>
</dbReference>
<accession>A0A955L6P4</accession>
<evidence type="ECO:0000256" key="2">
    <source>
        <dbReference type="ARBA" id="ARBA00022723"/>
    </source>
</evidence>